<protein>
    <submittedName>
        <fullName evidence="1">Uncharacterized protein</fullName>
    </submittedName>
</protein>
<dbReference type="AlphaFoldDB" id="A0A066TTD8"/>
<evidence type="ECO:0000313" key="2">
    <source>
        <dbReference type="Proteomes" id="UP000027345"/>
    </source>
</evidence>
<dbReference type="Proteomes" id="UP000027345">
    <property type="component" value="Unassembled WGS sequence"/>
</dbReference>
<dbReference type="STRING" id="287986.DV20_30210"/>
<gene>
    <name evidence="1" type="ORF">DV20_30210</name>
</gene>
<comment type="caution">
    <text evidence="1">The sequence shown here is derived from an EMBL/GenBank/DDBJ whole genome shotgun (WGS) entry which is preliminary data.</text>
</comment>
<sequence length="67" mass="7119">MADGRVTARPVFPGARSVVLENFSAAAACWPVQNVLRPPFAGFAYQPASRSDTSLTRKSAFYAPSSA</sequence>
<organism evidence="1 2">
    <name type="scientific">Amycolatopsis rifamycinica</name>
    <dbReference type="NCBI Taxonomy" id="287986"/>
    <lineage>
        <taxon>Bacteria</taxon>
        <taxon>Bacillati</taxon>
        <taxon>Actinomycetota</taxon>
        <taxon>Actinomycetes</taxon>
        <taxon>Pseudonocardiales</taxon>
        <taxon>Pseudonocardiaceae</taxon>
        <taxon>Amycolatopsis</taxon>
    </lineage>
</organism>
<keyword evidence="2" id="KW-1185">Reference proteome</keyword>
<proteinExistence type="predicted"/>
<evidence type="ECO:0000313" key="1">
    <source>
        <dbReference type="EMBL" id="KDN18456.1"/>
    </source>
</evidence>
<accession>A0A066TTD8</accession>
<dbReference type="EMBL" id="JMQI01000063">
    <property type="protein sequence ID" value="KDN18456.1"/>
    <property type="molecule type" value="Genomic_DNA"/>
</dbReference>
<name>A0A066TTD8_9PSEU</name>
<reference evidence="1 2" key="1">
    <citation type="submission" date="2014-05" db="EMBL/GenBank/DDBJ databases">
        <title>Draft genome sequence of Amycolatopsis rifamycinica DSM 46095.</title>
        <authorList>
            <person name="Lal R."/>
            <person name="Saxena A."/>
            <person name="Kumari R."/>
            <person name="Mukherjee U."/>
            <person name="Singh P."/>
            <person name="Sangwan N."/>
            <person name="Mahato N.K."/>
        </authorList>
    </citation>
    <scope>NUCLEOTIDE SEQUENCE [LARGE SCALE GENOMIC DNA]</scope>
    <source>
        <strain evidence="1 2">DSM 46095</strain>
    </source>
</reference>